<sequence>MRQLPGVPLGVATVQDDPGFYAPLQYQPQWFWAGLLIVLVVGAWYAWIFRPPRRRPPAGQGPPQQDLESLRSACLTAINATAEDADAGRIPVRDAHQRLSFLVREFAGAATGLPVTSMTLEDLRRQGFEELAAGIAGIYPNEFARVPLHPVGHSAEAARQVVIGWN</sequence>
<protein>
    <recommendedName>
        <fullName evidence="4">DUF4381 domain-containing protein</fullName>
    </recommendedName>
</protein>
<comment type="caution">
    <text evidence="2">The sequence shown here is derived from an EMBL/GenBank/DDBJ whole genome shotgun (WGS) entry which is preliminary data.</text>
</comment>
<evidence type="ECO:0000313" key="2">
    <source>
        <dbReference type="EMBL" id="MET4539140.1"/>
    </source>
</evidence>
<feature type="transmembrane region" description="Helical" evidence="1">
    <location>
        <begin position="30"/>
        <end position="48"/>
    </location>
</feature>
<proteinExistence type="predicted"/>
<keyword evidence="1" id="KW-0472">Membrane</keyword>
<reference evidence="2 3" key="1">
    <citation type="submission" date="2024-06" db="EMBL/GenBank/DDBJ databases">
        <title>Sorghum-associated microbial communities from plants grown in Nebraska, USA.</title>
        <authorList>
            <person name="Schachtman D."/>
        </authorList>
    </citation>
    <scope>NUCLEOTIDE SEQUENCE [LARGE SCALE GENOMIC DNA]</scope>
    <source>
        <strain evidence="2 3">3552</strain>
    </source>
</reference>
<keyword evidence="3" id="KW-1185">Reference proteome</keyword>
<evidence type="ECO:0000313" key="3">
    <source>
        <dbReference type="Proteomes" id="UP001549307"/>
    </source>
</evidence>
<evidence type="ECO:0008006" key="4">
    <source>
        <dbReference type="Google" id="ProtNLM"/>
    </source>
</evidence>
<keyword evidence="1" id="KW-1133">Transmembrane helix</keyword>
<keyword evidence="1" id="KW-0812">Transmembrane</keyword>
<organism evidence="2 3">
    <name type="scientific">Arthrobacter bambusae</name>
    <dbReference type="NCBI Taxonomy" id="1338426"/>
    <lineage>
        <taxon>Bacteria</taxon>
        <taxon>Bacillati</taxon>
        <taxon>Actinomycetota</taxon>
        <taxon>Actinomycetes</taxon>
        <taxon>Micrococcales</taxon>
        <taxon>Micrococcaceae</taxon>
        <taxon>Arthrobacter</taxon>
    </lineage>
</organism>
<accession>A0ABV2P302</accession>
<evidence type="ECO:0000256" key="1">
    <source>
        <dbReference type="SAM" id="Phobius"/>
    </source>
</evidence>
<gene>
    <name evidence="2" type="ORF">ABIE37_000895</name>
</gene>
<name>A0ABV2P302_9MICC</name>
<dbReference type="Proteomes" id="UP001549307">
    <property type="component" value="Unassembled WGS sequence"/>
</dbReference>
<dbReference type="EMBL" id="JBEPSN010000001">
    <property type="protein sequence ID" value="MET4539140.1"/>
    <property type="molecule type" value="Genomic_DNA"/>
</dbReference>